<evidence type="ECO:0000256" key="1">
    <source>
        <dbReference type="ARBA" id="ARBA00022516"/>
    </source>
</evidence>
<dbReference type="HAMAP" id="MF_00101">
    <property type="entry name" value="AcpS"/>
    <property type="match status" value="1"/>
</dbReference>
<keyword evidence="3" id="KW-0479">Metal-binding</keyword>
<evidence type="ECO:0000256" key="5">
    <source>
        <dbReference type="ARBA" id="ARBA00022842"/>
    </source>
</evidence>
<dbReference type="GO" id="GO:0000287">
    <property type="term" value="F:magnesium ion binding"/>
    <property type="evidence" value="ECO:0007669"/>
    <property type="project" value="InterPro"/>
</dbReference>
<keyword evidence="7" id="KW-0275">Fatty acid biosynthesis</keyword>
<evidence type="ECO:0000256" key="3">
    <source>
        <dbReference type="ARBA" id="ARBA00022723"/>
    </source>
</evidence>
<dbReference type="SUPFAM" id="SSF56214">
    <property type="entry name" value="4'-phosphopantetheinyl transferase"/>
    <property type="match status" value="1"/>
</dbReference>
<dbReference type="InterPro" id="IPR002582">
    <property type="entry name" value="ACPS"/>
</dbReference>
<comment type="caution">
    <text evidence="9">The sequence shown here is derived from an EMBL/GenBank/DDBJ whole genome shotgun (WGS) entry which is preliminary data.</text>
</comment>
<reference evidence="9" key="1">
    <citation type="submission" date="2014-06" db="EMBL/GenBank/DDBJ databases">
        <title>Key roles for freshwater Actinobacteria revealed by deep metagenomic sequencing.</title>
        <authorList>
            <person name="Ghai R."/>
            <person name="Mizuno C.M."/>
            <person name="Picazo A."/>
            <person name="Camacho A."/>
            <person name="Rodriguez-Valera F."/>
        </authorList>
    </citation>
    <scope>NUCLEOTIDE SEQUENCE</scope>
</reference>
<keyword evidence="1" id="KW-0444">Lipid biosynthesis</keyword>
<evidence type="ECO:0000256" key="6">
    <source>
        <dbReference type="ARBA" id="ARBA00023098"/>
    </source>
</evidence>
<dbReference type="NCBIfam" id="TIGR00556">
    <property type="entry name" value="pantethn_trn"/>
    <property type="match status" value="1"/>
</dbReference>
<dbReference type="Pfam" id="PF01648">
    <property type="entry name" value="ACPS"/>
    <property type="match status" value="1"/>
</dbReference>
<dbReference type="AlphaFoldDB" id="A0A094Q560"/>
<accession>A0A094Q560</accession>
<keyword evidence="6" id="KW-0443">Lipid metabolism</keyword>
<dbReference type="InterPro" id="IPR004568">
    <property type="entry name" value="Ppantetheine-prot_Trfase_dom"/>
</dbReference>
<dbReference type="EMBL" id="JNSL01000042">
    <property type="protein sequence ID" value="KGA18517.1"/>
    <property type="molecule type" value="Genomic_DNA"/>
</dbReference>
<organism evidence="9">
    <name type="scientific">freshwater metagenome</name>
    <dbReference type="NCBI Taxonomy" id="449393"/>
    <lineage>
        <taxon>unclassified sequences</taxon>
        <taxon>metagenomes</taxon>
        <taxon>ecological metagenomes</taxon>
    </lineage>
</organism>
<evidence type="ECO:0000256" key="7">
    <source>
        <dbReference type="ARBA" id="ARBA00023160"/>
    </source>
</evidence>
<evidence type="ECO:0000256" key="2">
    <source>
        <dbReference type="ARBA" id="ARBA00022679"/>
    </source>
</evidence>
<dbReference type="NCBIfam" id="TIGR00516">
    <property type="entry name" value="acpS"/>
    <property type="match status" value="1"/>
</dbReference>
<dbReference type="NCBIfam" id="NF000832">
    <property type="entry name" value="PRK00070.3-2"/>
    <property type="match status" value="1"/>
</dbReference>
<gene>
    <name evidence="9" type="ORF">GM51_8215</name>
</gene>
<protein>
    <submittedName>
        <fullName evidence="9">4'-phosphopantetheinyl transferase</fullName>
    </submittedName>
</protein>
<dbReference type="GO" id="GO:0008897">
    <property type="term" value="F:holo-[acyl-carrier-protein] synthase activity"/>
    <property type="evidence" value="ECO:0007669"/>
    <property type="project" value="InterPro"/>
</dbReference>
<dbReference type="InterPro" id="IPR008278">
    <property type="entry name" value="4-PPantetheinyl_Trfase_dom"/>
</dbReference>
<evidence type="ECO:0000313" key="9">
    <source>
        <dbReference type="EMBL" id="KGA18517.1"/>
    </source>
</evidence>
<keyword evidence="2 9" id="KW-0808">Transferase</keyword>
<dbReference type="Gene3D" id="3.90.470.20">
    <property type="entry name" value="4'-phosphopantetheinyl transferase domain"/>
    <property type="match status" value="1"/>
</dbReference>
<feature type="domain" description="4'-phosphopantetheinyl transferase" evidence="8">
    <location>
        <begin position="5"/>
        <end position="116"/>
    </location>
</feature>
<proteinExistence type="inferred from homology"/>
<dbReference type="GO" id="GO:0006633">
    <property type="term" value="P:fatty acid biosynthetic process"/>
    <property type="evidence" value="ECO:0007669"/>
    <property type="project" value="UniProtKB-KW"/>
</dbReference>
<sequence>MAIVGIGVDVVDLARFSSLVDRTPQIIDRLFTKEEQVSAEGHQLPVMSLAGRFAVKEAVAKALGAPAGMAWHDCEVSNGGAPQISVRGSVAKVAEDQGVTNWHVSLSHDGPVAIAYVIAEKV</sequence>
<keyword evidence="4" id="KW-0276">Fatty acid metabolism</keyword>
<name>A0A094Q560_9ZZZZ</name>
<evidence type="ECO:0000256" key="4">
    <source>
        <dbReference type="ARBA" id="ARBA00022832"/>
    </source>
</evidence>
<dbReference type="InterPro" id="IPR037143">
    <property type="entry name" value="4-PPantetheinyl_Trfase_dom_sf"/>
</dbReference>
<evidence type="ECO:0000259" key="8">
    <source>
        <dbReference type="Pfam" id="PF01648"/>
    </source>
</evidence>
<keyword evidence="5" id="KW-0460">Magnesium</keyword>